<feature type="non-terminal residue" evidence="13">
    <location>
        <position position="1"/>
    </location>
</feature>
<feature type="domain" description="RRM" evidence="12">
    <location>
        <begin position="19"/>
        <end position="110"/>
    </location>
</feature>
<reference evidence="13" key="2">
    <citation type="submission" date="2004-02" db="EMBL/GenBank/DDBJ databases">
        <authorList>
            <consortium name="Genoscope"/>
            <consortium name="Whitehead Institute Centre for Genome Research"/>
        </authorList>
    </citation>
    <scope>NUCLEOTIDE SEQUENCE</scope>
</reference>
<proteinExistence type="predicted"/>
<sequence>MDWVLKRSGPADYDSCSGCTLRLRGLPFGCSKEEIVQFFSVSIPTSVSMCAWVEGLRIVPNGITLPVDYQGRSTGEAFVQFASKEIAEKALGKHKERIGHRYIEIFKSSRNEIRAYYELPRRGMGGQRPGPYDRPMISGPRGGFFGPGPGRGGSLMEPMRSGGGYGGGEPQSEGQRSGVLTLLPSAVERFFICSWCVEETSVCGSLLRAVLCLCPGCPGYASFDGYNGFSSYSFGNGMFDERMRGERGGRGKVQNPFSDRLMFENPHVSFTSMGWLFYQPWWLFFYNKSNLLVVLVFVSAGSRQNENAGAHSRFEKGFTLTGKVDSSTNVCVCVCVCASGMGGHGYSSQSDGGPGFHSGHFVHMRGLPFRATENDIAKFFSPLNPLRVHIDFAPNGKSTGEADVEFRSHEDAVAAMSKDKNHMRRCSHPSLSVACHPKVRFRAAEAGAWSVFASGMGLLNVPLPLSSTEHRYIELFLNSTCSGAAELG</sequence>
<dbReference type="GO" id="GO:0003723">
    <property type="term" value="F:RNA binding"/>
    <property type="evidence" value="ECO:0007669"/>
    <property type="project" value="UniProtKB-UniRule"/>
</dbReference>
<evidence type="ECO:0000256" key="6">
    <source>
        <dbReference type="ARBA" id="ARBA00022884"/>
    </source>
</evidence>
<dbReference type="GO" id="GO:1990904">
    <property type="term" value="C:ribonucleoprotein complex"/>
    <property type="evidence" value="ECO:0007669"/>
    <property type="project" value="UniProtKB-KW"/>
</dbReference>
<keyword evidence="8" id="KW-0539">Nucleus</keyword>
<evidence type="ECO:0000256" key="2">
    <source>
        <dbReference type="ARBA" id="ARBA00022499"/>
    </source>
</evidence>
<dbReference type="Gene3D" id="3.30.70.330">
    <property type="match status" value="2"/>
</dbReference>
<evidence type="ECO:0000256" key="10">
    <source>
        <dbReference type="PROSITE-ProRule" id="PRU00176"/>
    </source>
</evidence>
<dbReference type="SUPFAM" id="SSF54928">
    <property type="entry name" value="RNA-binding domain, RBD"/>
    <property type="match status" value="2"/>
</dbReference>
<evidence type="ECO:0000259" key="12">
    <source>
        <dbReference type="PROSITE" id="PS50102"/>
    </source>
</evidence>
<dbReference type="SMART" id="SM00360">
    <property type="entry name" value="RRM"/>
    <property type="match status" value="2"/>
</dbReference>
<keyword evidence="4" id="KW-0677">Repeat</keyword>
<evidence type="ECO:0000256" key="8">
    <source>
        <dbReference type="ARBA" id="ARBA00023242"/>
    </source>
</evidence>
<evidence type="ECO:0000256" key="3">
    <source>
        <dbReference type="ARBA" id="ARBA00022553"/>
    </source>
</evidence>
<keyword evidence="9" id="KW-0687">Ribonucleoprotein</keyword>
<reference evidence="13" key="1">
    <citation type="journal article" date="2004" name="Nature">
        <title>Genome duplication in the teleost fish Tetraodon nigroviridis reveals the early vertebrate proto-karyotype.</title>
        <authorList>
            <person name="Jaillon O."/>
            <person name="Aury J.-M."/>
            <person name="Brunet F."/>
            <person name="Petit J.-L."/>
            <person name="Stange-Thomann N."/>
            <person name="Mauceli E."/>
            <person name="Bouneau L."/>
            <person name="Fischer C."/>
            <person name="Ozouf-Costaz C."/>
            <person name="Bernot A."/>
            <person name="Nicaud S."/>
            <person name="Jaffe D."/>
            <person name="Fisher S."/>
            <person name="Lutfalla G."/>
            <person name="Dossat C."/>
            <person name="Segurens B."/>
            <person name="Dasilva C."/>
            <person name="Salanoubat M."/>
            <person name="Levy M."/>
            <person name="Boudet N."/>
            <person name="Castellano S."/>
            <person name="Anthouard V."/>
            <person name="Jubin C."/>
            <person name="Castelli V."/>
            <person name="Katinka M."/>
            <person name="Vacherie B."/>
            <person name="Biemont C."/>
            <person name="Skalli Z."/>
            <person name="Cattolico L."/>
            <person name="Poulain J."/>
            <person name="De Berardinis V."/>
            <person name="Cruaud C."/>
            <person name="Duprat S."/>
            <person name="Brottier P."/>
            <person name="Coutanceau J.-P."/>
            <person name="Gouzy J."/>
            <person name="Parra G."/>
            <person name="Lardier G."/>
            <person name="Chapple C."/>
            <person name="McKernan K.J."/>
            <person name="McEwan P."/>
            <person name="Bosak S."/>
            <person name="Kellis M."/>
            <person name="Volff J.-N."/>
            <person name="Guigo R."/>
            <person name="Zody M.C."/>
            <person name="Mesirov J."/>
            <person name="Lindblad-Toh K."/>
            <person name="Birren B."/>
            <person name="Nusbaum C."/>
            <person name="Kahn D."/>
            <person name="Robinson-Rechavi M."/>
            <person name="Laudet V."/>
            <person name="Schachter V."/>
            <person name="Quetier F."/>
            <person name="Saurin W."/>
            <person name="Scarpelli C."/>
            <person name="Wincker P."/>
            <person name="Lander E.S."/>
            <person name="Weissenbach J."/>
            <person name="Roest Crollius H."/>
        </authorList>
    </citation>
    <scope>NUCLEOTIDE SEQUENCE [LARGE SCALE GENOMIC DNA]</scope>
</reference>
<keyword evidence="5" id="KW-0832">Ubl conjugation</keyword>
<accession>Q4S104</accession>
<protein>
    <submittedName>
        <fullName evidence="13">(spotted green pufferfish) hypothetical protein</fullName>
    </submittedName>
</protein>
<dbReference type="AlphaFoldDB" id="Q4S104"/>
<dbReference type="OrthoDB" id="431068at2759"/>
<feature type="region of interest" description="Disordered" evidence="11">
    <location>
        <begin position="147"/>
        <end position="176"/>
    </location>
</feature>
<dbReference type="InterPro" id="IPR012677">
    <property type="entry name" value="Nucleotide-bd_a/b_plait_sf"/>
</dbReference>
<evidence type="ECO:0000256" key="7">
    <source>
        <dbReference type="ARBA" id="ARBA00022990"/>
    </source>
</evidence>
<evidence type="ECO:0000256" key="11">
    <source>
        <dbReference type="SAM" id="MobiDB-lite"/>
    </source>
</evidence>
<organism evidence="13">
    <name type="scientific">Tetraodon nigroviridis</name>
    <name type="common">Spotted green pufferfish</name>
    <name type="synonym">Chelonodon nigroviridis</name>
    <dbReference type="NCBI Taxonomy" id="99883"/>
    <lineage>
        <taxon>Eukaryota</taxon>
        <taxon>Metazoa</taxon>
        <taxon>Chordata</taxon>
        <taxon>Craniata</taxon>
        <taxon>Vertebrata</taxon>
        <taxon>Euteleostomi</taxon>
        <taxon>Actinopterygii</taxon>
        <taxon>Neopterygii</taxon>
        <taxon>Teleostei</taxon>
        <taxon>Neoteleostei</taxon>
        <taxon>Acanthomorphata</taxon>
        <taxon>Eupercaria</taxon>
        <taxon>Tetraodontiformes</taxon>
        <taxon>Tetradontoidea</taxon>
        <taxon>Tetraodontidae</taxon>
        <taxon>Tetraodon</taxon>
    </lineage>
</organism>
<dbReference type="EMBL" id="CAAE01014773">
    <property type="protein sequence ID" value="CAG05678.1"/>
    <property type="molecule type" value="Genomic_DNA"/>
</dbReference>
<dbReference type="InterPro" id="IPR000504">
    <property type="entry name" value="RRM_dom"/>
</dbReference>
<dbReference type="GO" id="GO:0005634">
    <property type="term" value="C:nucleus"/>
    <property type="evidence" value="ECO:0007669"/>
    <property type="project" value="UniProtKB-SubCell"/>
</dbReference>
<feature type="domain" description="RRM" evidence="12">
    <location>
        <begin position="360"/>
        <end position="446"/>
    </location>
</feature>
<dbReference type="PANTHER" id="PTHR13976">
    <property type="entry name" value="HETEROGENEOUS NUCLEAR RIBONUCLEOPROTEIN-RELATED"/>
    <property type="match status" value="1"/>
</dbReference>
<evidence type="ECO:0000256" key="1">
    <source>
        <dbReference type="ARBA" id="ARBA00004123"/>
    </source>
</evidence>
<name>Q4S104_TETNG</name>
<dbReference type="FunFam" id="3.30.70.330:FF:000031">
    <property type="entry name" value="Heterogeneous nuclear ribonucleoprotein h3 isoform"/>
    <property type="match status" value="1"/>
</dbReference>
<evidence type="ECO:0000256" key="5">
    <source>
        <dbReference type="ARBA" id="ARBA00022843"/>
    </source>
</evidence>
<dbReference type="Pfam" id="PF00076">
    <property type="entry name" value="RRM_1"/>
    <property type="match status" value="2"/>
</dbReference>
<evidence type="ECO:0000256" key="9">
    <source>
        <dbReference type="ARBA" id="ARBA00023274"/>
    </source>
</evidence>
<dbReference type="InterPro" id="IPR050666">
    <property type="entry name" value="ESRP"/>
</dbReference>
<keyword evidence="6 10" id="KW-0694">RNA-binding</keyword>
<dbReference type="KEGG" id="tng:GSTEN00025784G001"/>
<comment type="caution">
    <text evidence="13">The sequence shown here is derived from an EMBL/GenBank/DDBJ whole genome shotgun (WGS) entry which is preliminary data.</text>
</comment>
<evidence type="ECO:0000256" key="4">
    <source>
        <dbReference type="ARBA" id="ARBA00022737"/>
    </source>
</evidence>
<dbReference type="InterPro" id="IPR035979">
    <property type="entry name" value="RBD_domain_sf"/>
</dbReference>
<keyword evidence="7" id="KW-0007">Acetylation</keyword>
<keyword evidence="3" id="KW-0597">Phosphoprotein</keyword>
<dbReference type="PROSITE" id="PS50102">
    <property type="entry name" value="RRM"/>
    <property type="match status" value="2"/>
</dbReference>
<evidence type="ECO:0000313" key="13">
    <source>
        <dbReference type="EMBL" id="CAG05678.1"/>
    </source>
</evidence>
<gene>
    <name evidence="13" type="ORF">GSTENG00025784001</name>
</gene>
<keyword evidence="2" id="KW-1017">Isopeptide bond</keyword>
<comment type="subcellular location">
    <subcellularLocation>
        <location evidence="1">Nucleus</location>
    </subcellularLocation>
</comment>